<comment type="caution">
    <text evidence="1">The sequence shown here is derived from an EMBL/GenBank/DDBJ whole genome shotgun (WGS) entry which is preliminary data.</text>
</comment>
<proteinExistence type="predicted"/>
<evidence type="ECO:0000313" key="2">
    <source>
        <dbReference type="Proteomes" id="UP000221015"/>
    </source>
</evidence>
<accession>A0A2J4JRS0</accession>
<protein>
    <submittedName>
        <fullName evidence="1">Uncharacterized protein</fullName>
    </submittedName>
</protein>
<dbReference type="AlphaFoldDB" id="A0A2J4JRS0"/>
<organism evidence="1 2">
    <name type="scientific">Faecalibacterium prausnitzii</name>
    <dbReference type="NCBI Taxonomy" id="853"/>
    <lineage>
        <taxon>Bacteria</taxon>
        <taxon>Bacillati</taxon>
        <taxon>Bacillota</taxon>
        <taxon>Clostridia</taxon>
        <taxon>Eubacteriales</taxon>
        <taxon>Oscillospiraceae</taxon>
        <taxon>Faecalibacterium</taxon>
    </lineage>
</organism>
<reference evidence="1 2" key="1">
    <citation type="journal article" date="2017" name="Front. Microbiol.">
        <title>New Insights into the Diversity of the Genus Faecalibacterium.</title>
        <authorList>
            <person name="Benevides L."/>
            <person name="Burman S."/>
            <person name="Martin R."/>
            <person name="Robert V."/>
            <person name="Thomas M."/>
            <person name="Miquel S."/>
            <person name="Chain F."/>
            <person name="Sokol H."/>
            <person name="Bermudez-Humaran L.G."/>
            <person name="Morrison M."/>
            <person name="Langella P."/>
            <person name="Azevedo V.A."/>
            <person name="Chatel J.M."/>
            <person name="Soares S."/>
        </authorList>
    </citation>
    <scope>NUCLEOTIDE SEQUENCE [LARGE SCALE GENOMIC DNA]</scope>
    <source>
        <strain evidence="1 2">CNCM I 4542</strain>
    </source>
</reference>
<dbReference type="Proteomes" id="UP000221015">
    <property type="component" value="Unassembled WGS sequence"/>
</dbReference>
<gene>
    <name evidence="1" type="ORF">CGS50_002795</name>
</gene>
<dbReference type="EMBL" id="NMTS02000001">
    <property type="protein sequence ID" value="PLK30560.1"/>
    <property type="molecule type" value="Genomic_DNA"/>
</dbReference>
<name>A0A2J4JRS0_9FIRM</name>
<evidence type="ECO:0000313" key="1">
    <source>
        <dbReference type="EMBL" id="PLK30560.1"/>
    </source>
</evidence>
<sequence>MFLTSLNHFLLFDSHRLHQQKAPGFVEIRVLFFLLKLVYKALYITERFAIRAAFVTICTYFQQNRMIV</sequence>